<dbReference type="GO" id="GO:0005938">
    <property type="term" value="C:cell cortex"/>
    <property type="evidence" value="ECO:0007669"/>
    <property type="project" value="TreeGrafter"/>
</dbReference>
<dbReference type="PANTHER" id="PTHR12295">
    <property type="entry name" value="FURRY-RELATED"/>
    <property type="match status" value="1"/>
</dbReference>
<dbReference type="Pfam" id="PF14228">
    <property type="entry name" value="MOR2-PAG1_mid"/>
    <property type="match status" value="2"/>
</dbReference>
<comment type="caution">
    <text evidence="2">The sequence shown here is derived from an EMBL/GenBank/DDBJ whole genome shotgun (WGS) entry which is preliminary data.</text>
</comment>
<dbReference type="GO" id="GO:0030427">
    <property type="term" value="C:site of polarized growth"/>
    <property type="evidence" value="ECO:0007669"/>
    <property type="project" value="TreeGrafter"/>
</dbReference>
<accession>A0AAV5BM87</accession>
<organism evidence="2 3">
    <name type="scientific">Eleusine coracana subsp. coracana</name>
    <dbReference type="NCBI Taxonomy" id="191504"/>
    <lineage>
        <taxon>Eukaryota</taxon>
        <taxon>Viridiplantae</taxon>
        <taxon>Streptophyta</taxon>
        <taxon>Embryophyta</taxon>
        <taxon>Tracheophyta</taxon>
        <taxon>Spermatophyta</taxon>
        <taxon>Magnoliopsida</taxon>
        <taxon>Liliopsida</taxon>
        <taxon>Poales</taxon>
        <taxon>Poaceae</taxon>
        <taxon>PACMAD clade</taxon>
        <taxon>Chloridoideae</taxon>
        <taxon>Cynodonteae</taxon>
        <taxon>Eleusininae</taxon>
        <taxon>Eleusine</taxon>
    </lineage>
</organism>
<keyword evidence="3" id="KW-1185">Reference proteome</keyword>
<evidence type="ECO:0000313" key="2">
    <source>
        <dbReference type="EMBL" id="GJM87448.1"/>
    </source>
</evidence>
<name>A0AAV5BM87_ELECO</name>
<dbReference type="InterPro" id="IPR039867">
    <property type="entry name" value="Furry/Tao3/Mor2"/>
</dbReference>
<dbReference type="Proteomes" id="UP001054889">
    <property type="component" value="Unassembled WGS sequence"/>
</dbReference>
<dbReference type="GO" id="GO:0000902">
    <property type="term" value="P:cell morphogenesis"/>
    <property type="evidence" value="ECO:0007669"/>
    <property type="project" value="InterPro"/>
</dbReference>
<evidence type="ECO:0000313" key="3">
    <source>
        <dbReference type="Proteomes" id="UP001054889"/>
    </source>
</evidence>
<dbReference type="EMBL" id="BQKI01000001">
    <property type="protein sequence ID" value="GJM87448.1"/>
    <property type="molecule type" value="Genomic_DNA"/>
</dbReference>
<reference evidence="2" key="2">
    <citation type="submission" date="2021-12" db="EMBL/GenBank/DDBJ databases">
        <title>Resequencing data analysis of finger millet.</title>
        <authorList>
            <person name="Hatakeyama M."/>
            <person name="Aluri S."/>
            <person name="Balachadran M.T."/>
            <person name="Sivarajan S.R."/>
            <person name="Poveda L."/>
            <person name="Shimizu-Inatsugi R."/>
            <person name="Schlapbach R."/>
            <person name="Sreeman S.M."/>
            <person name="Shimizu K.K."/>
        </authorList>
    </citation>
    <scope>NUCLEOTIDE SEQUENCE</scope>
</reference>
<dbReference type="InterPro" id="IPR029473">
    <property type="entry name" value="MOR2-PAG1_mid"/>
</dbReference>
<gene>
    <name evidence="2" type="primary">ga03403</name>
    <name evidence="2" type="ORF">PR202_ga03403</name>
</gene>
<dbReference type="PANTHER" id="PTHR12295:SF30">
    <property type="entry name" value="PROTEIN FURRY"/>
    <property type="match status" value="1"/>
</dbReference>
<feature type="domain" description="Cell morphogenesis central region" evidence="1">
    <location>
        <begin position="143"/>
        <end position="252"/>
    </location>
</feature>
<evidence type="ECO:0000259" key="1">
    <source>
        <dbReference type="Pfam" id="PF14228"/>
    </source>
</evidence>
<dbReference type="AlphaFoldDB" id="A0AAV5BM87"/>
<reference evidence="2" key="1">
    <citation type="journal article" date="2018" name="DNA Res.">
        <title>Multiple hybrid de novo genome assembly of finger millet, an orphan allotetraploid crop.</title>
        <authorList>
            <person name="Hatakeyama M."/>
            <person name="Aluri S."/>
            <person name="Balachadran M.T."/>
            <person name="Sivarajan S.R."/>
            <person name="Patrignani A."/>
            <person name="Gruter S."/>
            <person name="Poveda L."/>
            <person name="Shimizu-Inatsugi R."/>
            <person name="Baeten J."/>
            <person name="Francoijs K.J."/>
            <person name="Nataraja K.N."/>
            <person name="Reddy Y.A.N."/>
            <person name="Phadnis S."/>
            <person name="Ravikumar R.L."/>
            <person name="Schlapbach R."/>
            <person name="Sreeman S.M."/>
            <person name="Shimizu K.K."/>
        </authorList>
    </citation>
    <scope>NUCLEOTIDE SEQUENCE</scope>
</reference>
<sequence length="254" mass="29287">MPLSSCRQSMAELYKGAAQDDREGAGGWFQALVVVGLCHRKLRSAIAVQNPRSRREDLRTHVANIHRMIAEKVWPGMLSRKPVLRLHFLKFIEETYRQINMSMGDSFQDLQPLRYALASVLRYLAPEFVDAKSERFDNRLHTPIADGYFSVLAEVYMRQEIPKCEIQRVVSLILYKVVDQTKSIRDSALQMLETLSLREWAEDDTDGVGHYRASVVGNLPDSYQQFQYKLSSKLAKDHPELSEHLCEEIMQRPT</sequence>
<protein>
    <recommendedName>
        <fullName evidence="1">Cell morphogenesis central region domain-containing protein</fullName>
    </recommendedName>
</protein>
<proteinExistence type="predicted"/>
<feature type="domain" description="Cell morphogenesis central region" evidence="1">
    <location>
        <begin position="51"/>
        <end position="140"/>
    </location>
</feature>